<dbReference type="Pfam" id="PF16344">
    <property type="entry name" value="FecR_C"/>
    <property type="match status" value="1"/>
</dbReference>
<dbReference type="Proteomes" id="UP000181790">
    <property type="component" value="Unassembled WGS sequence"/>
</dbReference>
<organism evidence="3 4">
    <name type="scientific">Arsenicibacter rosenii</name>
    <dbReference type="NCBI Taxonomy" id="1750698"/>
    <lineage>
        <taxon>Bacteria</taxon>
        <taxon>Pseudomonadati</taxon>
        <taxon>Bacteroidota</taxon>
        <taxon>Cytophagia</taxon>
        <taxon>Cytophagales</taxon>
        <taxon>Spirosomataceae</taxon>
        <taxon>Arsenicibacter</taxon>
    </lineage>
</organism>
<dbReference type="AlphaFoldDB" id="A0A1S2VK63"/>
<sequence length="371" mass="42231">MLMPVEQNYETYSAADFLTDDAFVTHQLDPTRASAQFWETWLIQYPHRRDVYQQAVDLVEAIRLGLDTYAQTYLPEETVRRLWLRIQETNAREAETAVRTRRSGWMRWAAAAAVVLTLGGGYWWKSATKPVTPYDRQVTALSESLSETVNTSRKLQLIRLPDNSEVWLAPDSRLTYPADFGRKNRVVYLSGEATFSVTKDTDKPFFVHANDVVTRVIGTRFTVRAFFREKRVKVQVQSGQVSVYRNGPASSAERPKGVMLLPNQQVIFNNETAQFDKMLVDTPAIVITPYVRKKTPSFVYNETPISQVLRDIKEAYGIDIHYNKEALENCQLNSTMTNETFKQKLTIVCATIGATYEIIDGQVVINGGSCQ</sequence>
<evidence type="ECO:0008006" key="5">
    <source>
        <dbReference type="Google" id="ProtNLM"/>
    </source>
</evidence>
<dbReference type="GO" id="GO:0016989">
    <property type="term" value="F:sigma factor antagonist activity"/>
    <property type="evidence" value="ECO:0007669"/>
    <property type="project" value="TreeGrafter"/>
</dbReference>
<dbReference type="EMBL" id="MORL01000006">
    <property type="protein sequence ID" value="OIN58615.1"/>
    <property type="molecule type" value="Genomic_DNA"/>
</dbReference>
<evidence type="ECO:0000259" key="2">
    <source>
        <dbReference type="Pfam" id="PF16344"/>
    </source>
</evidence>
<gene>
    <name evidence="3" type="ORF">BLX24_13675</name>
</gene>
<feature type="domain" description="Protein FecR C-terminal" evidence="2">
    <location>
        <begin position="298"/>
        <end position="365"/>
    </location>
</feature>
<evidence type="ECO:0000313" key="4">
    <source>
        <dbReference type="Proteomes" id="UP000181790"/>
    </source>
</evidence>
<keyword evidence="4" id="KW-1185">Reference proteome</keyword>
<reference evidence="3 4" key="1">
    <citation type="submission" date="2016-10" db="EMBL/GenBank/DDBJ databases">
        <title>Arsenicibacter rosenii gen. nov., sp. nov., an efficient arsenic-methylating bacterium isolated from an arsenic-contaminated paddy soil.</title>
        <authorList>
            <person name="Huang K."/>
        </authorList>
    </citation>
    <scope>NUCLEOTIDE SEQUENCE [LARGE SCALE GENOMIC DNA]</scope>
    <source>
        <strain evidence="3 4">SM-1</strain>
    </source>
</reference>
<dbReference type="PANTHER" id="PTHR30273">
    <property type="entry name" value="PERIPLASMIC SIGNAL SENSOR AND SIGMA FACTOR ACTIVATOR FECR-RELATED"/>
    <property type="match status" value="1"/>
</dbReference>
<dbReference type="InterPro" id="IPR012373">
    <property type="entry name" value="Ferrdict_sens_TM"/>
</dbReference>
<dbReference type="InterPro" id="IPR032508">
    <property type="entry name" value="FecR_C"/>
</dbReference>
<feature type="domain" description="FecR protein" evidence="1">
    <location>
        <begin position="150"/>
        <end position="241"/>
    </location>
</feature>
<dbReference type="PIRSF" id="PIRSF018266">
    <property type="entry name" value="FecR"/>
    <property type="match status" value="1"/>
</dbReference>
<evidence type="ECO:0000313" key="3">
    <source>
        <dbReference type="EMBL" id="OIN58615.1"/>
    </source>
</evidence>
<dbReference type="PANTHER" id="PTHR30273:SF2">
    <property type="entry name" value="PROTEIN FECR"/>
    <property type="match status" value="1"/>
</dbReference>
<dbReference type="RefSeq" id="WP_071503722.1">
    <property type="nucleotide sequence ID" value="NZ_MORL01000006.1"/>
</dbReference>
<proteinExistence type="predicted"/>
<accession>A0A1S2VK63</accession>
<evidence type="ECO:0000259" key="1">
    <source>
        <dbReference type="Pfam" id="PF04773"/>
    </source>
</evidence>
<dbReference type="Gene3D" id="3.55.50.30">
    <property type="match status" value="1"/>
</dbReference>
<dbReference type="Pfam" id="PF04773">
    <property type="entry name" value="FecR"/>
    <property type="match status" value="1"/>
</dbReference>
<comment type="caution">
    <text evidence="3">The sequence shown here is derived from an EMBL/GenBank/DDBJ whole genome shotgun (WGS) entry which is preliminary data.</text>
</comment>
<protein>
    <recommendedName>
        <fullName evidence="5">Iron dicitrate transport regulator FecR</fullName>
    </recommendedName>
</protein>
<dbReference type="InterPro" id="IPR006860">
    <property type="entry name" value="FecR"/>
</dbReference>
<name>A0A1S2VK63_9BACT</name>
<dbReference type="Gene3D" id="2.60.120.1440">
    <property type="match status" value="1"/>
</dbReference>
<dbReference type="OrthoDB" id="927016at2"/>